<evidence type="ECO:0000313" key="2">
    <source>
        <dbReference type="Proteomes" id="UP001521150"/>
    </source>
</evidence>
<comment type="caution">
    <text evidence="1">The sequence shown here is derived from an EMBL/GenBank/DDBJ whole genome shotgun (WGS) entry which is preliminary data.</text>
</comment>
<accession>A0ABS8ZG48</accession>
<protein>
    <recommendedName>
        <fullName evidence="3">TRAM domain-containing protein</fullName>
    </recommendedName>
</protein>
<organism evidence="1 2">
    <name type="scientific">Kibdelosporangium philippinense</name>
    <dbReference type="NCBI Taxonomy" id="211113"/>
    <lineage>
        <taxon>Bacteria</taxon>
        <taxon>Bacillati</taxon>
        <taxon>Actinomycetota</taxon>
        <taxon>Actinomycetes</taxon>
        <taxon>Pseudonocardiales</taxon>
        <taxon>Pseudonocardiaceae</taxon>
        <taxon>Kibdelosporangium</taxon>
    </lineage>
</organism>
<proteinExistence type="predicted"/>
<keyword evidence="2" id="KW-1185">Reference proteome</keyword>
<dbReference type="EMBL" id="JAJVCN010000001">
    <property type="protein sequence ID" value="MCE7004812.1"/>
    <property type="molecule type" value="Genomic_DNA"/>
</dbReference>
<dbReference type="Proteomes" id="UP001521150">
    <property type="component" value="Unassembled WGS sequence"/>
</dbReference>
<dbReference type="RefSeq" id="WP_233726290.1">
    <property type="nucleotide sequence ID" value="NZ_JAJVCN010000001.1"/>
</dbReference>
<evidence type="ECO:0008006" key="3">
    <source>
        <dbReference type="Google" id="ProtNLM"/>
    </source>
</evidence>
<reference evidence="1 2" key="1">
    <citation type="submission" date="2021-12" db="EMBL/GenBank/DDBJ databases">
        <title>Genome sequence of Kibdelosporangium philippinense ATCC 49844.</title>
        <authorList>
            <person name="Fedorov E.A."/>
            <person name="Omeragic M."/>
            <person name="Shalygina K.F."/>
            <person name="Maclea K.S."/>
        </authorList>
    </citation>
    <scope>NUCLEOTIDE SEQUENCE [LARGE SCALE GENOMIC DNA]</scope>
    <source>
        <strain evidence="1 2">ATCC 49844</strain>
    </source>
</reference>
<name>A0ABS8ZG48_9PSEU</name>
<sequence length="93" mass="9885">MTLTVELGDGFAGDEVVIVVDGREAWRCRGVATNYSVGIAESATVDVTPGSIVEVRVRGVARSRLVEGERRLRADLSPAGALTLGPPRMDDVF</sequence>
<evidence type="ECO:0000313" key="1">
    <source>
        <dbReference type="EMBL" id="MCE7004812.1"/>
    </source>
</evidence>
<gene>
    <name evidence="1" type="ORF">LWC34_18570</name>
</gene>